<sequence length="59" mass="6499">MNNEKQSTVEVGKGDREVVRTKENPIGIDDIGLPAGIQPDEVTKLDDVRPDPAKTQQKQ</sequence>
<name>A0ABU6J789_9BURK</name>
<evidence type="ECO:0000313" key="2">
    <source>
        <dbReference type="EMBL" id="MEC4719499.1"/>
    </source>
</evidence>
<organism evidence="2 3">
    <name type="scientific">Noviherbaspirillum album</name>
    <dbReference type="NCBI Taxonomy" id="3080276"/>
    <lineage>
        <taxon>Bacteria</taxon>
        <taxon>Pseudomonadati</taxon>
        <taxon>Pseudomonadota</taxon>
        <taxon>Betaproteobacteria</taxon>
        <taxon>Burkholderiales</taxon>
        <taxon>Oxalobacteraceae</taxon>
        <taxon>Noviherbaspirillum</taxon>
    </lineage>
</organism>
<dbReference type="Proteomes" id="UP001352263">
    <property type="component" value="Unassembled WGS sequence"/>
</dbReference>
<reference evidence="2 3" key="1">
    <citation type="submission" date="2023-10" db="EMBL/GenBank/DDBJ databases">
        <title>Noviherbaspirillum sp. CPCC 100848 genome assembly.</title>
        <authorList>
            <person name="Li X.Y."/>
            <person name="Fang X.M."/>
        </authorList>
    </citation>
    <scope>NUCLEOTIDE SEQUENCE [LARGE SCALE GENOMIC DNA]</scope>
    <source>
        <strain evidence="2 3">CPCC 100848</strain>
    </source>
</reference>
<keyword evidence="3" id="KW-1185">Reference proteome</keyword>
<protein>
    <submittedName>
        <fullName evidence="2">Uncharacterized protein</fullName>
    </submittedName>
</protein>
<dbReference type="EMBL" id="JAWIIV010000007">
    <property type="protein sequence ID" value="MEC4719499.1"/>
    <property type="molecule type" value="Genomic_DNA"/>
</dbReference>
<comment type="caution">
    <text evidence="2">The sequence shown here is derived from an EMBL/GenBank/DDBJ whole genome shotgun (WGS) entry which is preliminary data.</text>
</comment>
<feature type="compositionally biased region" description="Basic and acidic residues" evidence="1">
    <location>
        <begin position="41"/>
        <end position="52"/>
    </location>
</feature>
<evidence type="ECO:0000313" key="3">
    <source>
        <dbReference type="Proteomes" id="UP001352263"/>
    </source>
</evidence>
<dbReference type="RefSeq" id="WP_326506219.1">
    <property type="nucleotide sequence ID" value="NZ_JAWIIV010000007.1"/>
</dbReference>
<evidence type="ECO:0000256" key="1">
    <source>
        <dbReference type="SAM" id="MobiDB-lite"/>
    </source>
</evidence>
<feature type="region of interest" description="Disordered" evidence="1">
    <location>
        <begin position="22"/>
        <end position="59"/>
    </location>
</feature>
<gene>
    <name evidence="2" type="ORF">RY831_10075</name>
</gene>
<accession>A0ABU6J789</accession>
<proteinExistence type="predicted"/>